<evidence type="ECO:0000313" key="8">
    <source>
        <dbReference type="Proteomes" id="UP001152799"/>
    </source>
</evidence>
<dbReference type="AlphaFoldDB" id="A0A9N9MG09"/>
<keyword evidence="8" id="KW-1185">Reference proteome</keyword>
<dbReference type="OrthoDB" id="6613329at2759"/>
<gene>
    <name evidence="6" type="ORF">CEUTPL_LOCUS13596</name>
    <name evidence="7" type="ORF">CEUTPL_LOCUS13908</name>
    <name evidence="3" type="ORF">CEUTPL_LOCUS2044</name>
    <name evidence="4" type="ORF">CEUTPL_LOCUS4241</name>
    <name evidence="5" type="ORF">CEUTPL_LOCUS4257</name>
</gene>
<dbReference type="CDD" id="cd12203">
    <property type="entry name" value="GT1"/>
    <property type="match status" value="1"/>
</dbReference>
<dbReference type="Proteomes" id="UP001152799">
    <property type="component" value="Chromosome 10"/>
</dbReference>
<feature type="compositionally biased region" description="Polar residues" evidence="1">
    <location>
        <begin position="221"/>
        <end position="231"/>
    </location>
</feature>
<accession>A0A9N9MG09</accession>
<name>A0A9N9MG09_9CUCU</name>
<evidence type="ECO:0000313" key="6">
    <source>
        <dbReference type="EMBL" id="CAG9773198.1"/>
    </source>
</evidence>
<evidence type="ECO:0000313" key="4">
    <source>
        <dbReference type="EMBL" id="CAG9763583.1"/>
    </source>
</evidence>
<evidence type="ECO:0000313" key="7">
    <source>
        <dbReference type="EMBL" id="CAG9773518.1"/>
    </source>
</evidence>
<evidence type="ECO:0000313" key="5">
    <source>
        <dbReference type="EMBL" id="CAG9763599.1"/>
    </source>
</evidence>
<feature type="region of interest" description="Disordered" evidence="1">
    <location>
        <begin position="218"/>
        <end position="242"/>
    </location>
</feature>
<dbReference type="EMBL" id="OU892285">
    <property type="protein sequence ID" value="CAG9773198.1"/>
    <property type="molecule type" value="Genomic_DNA"/>
</dbReference>
<dbReference type="Proteomes" id="UP001152799">
    <property type="component" value="Chromosome 9"/>
</dbReference>
<dbReference type="Pfam" id="PF13837">
    <property type="entry name" value="Myb_DNA-bind_4"/>
    <property type="match status" value="1"/>
</dbReference>
<evidence type="ECO:0000313" key="3">
    <source>
        <dbReference type="EMBL" id="CAG9761339.1"/>
    </source>
</evidence>
<protein>
    <recommendedName>
        <fullName evidence="2">Myb-like domain-containing protein</fullName>
    </recommendedName>
</protein>
<reference evidence="4" key="1">
    <citation type="submission" date="2022-01" db="EMBL/GenBank/DDBJ databases">
        <authorList>
            <person name="King R."/>
        </authorList>
    </citation>
    <scope>NUCLEOTIDE SEQUENCE</scope>
</reference>
<dbReference type="EMBL" id="OU892286">
    <property type="protein sequence ID" value="CAG9761339.1"/>
    <property type="molecule type" value="Genomic_DNA"/>
</dbReference>
<sequence>MASVQSSDSFDINSDNYTVVKLDNGELLQSEDGNIFVQNRFTGNLCTIKPTNIVLNEFNITLSEKEDTDDIEQCQSAPSLAIDHVEPVASLSTNPNNQPCDGNVPNKRGKWSKNAILMLINLRIEHNTDFTSTTQKNDVTWKLISNKMKANGFEMTPTQCNDKWRYLKGKYTAAKDNRGDKGSGQEPVDFPYYQIMDEFLGKKHNIKPIAVASSIRGDTVPNENAAGSTDALQEDGDQDVSNEASLEAPRKKMKMEIVPRVKQNKTGLCSVWDEMKNSRGAREQSKERRHQELLNVRNRAIDVFSEKMDQFIEKCTK</sequence>
<dbReference type="InterPro" id="IPR001005">
    <property type="entry name" value="SANT/Myb"/>
</dbReference>
<organism evidence="4 8">
    <name type="scientific">Ceutorhynchus assimilis</name>
    <name type="common">cabbage seed weevil</name>
    <dbReference type="NCBI Taxonomy" id="467358"/>
    <lineage>
        <taxon>Eukaryota</taxon>
        <taxon>Metazoa</taxon>
        <taxon>Ecdysozoa</taxon>
        <taxon>Arthropoda</taxon>
        <taxon>Hexapoda</taxon>
        <taxon>Insecta</taxon>
        <taxon>Pterygota</taxon>
        <taxon>Neoptera</taxon>
        <taxon>Endopterygota</taxon>
        <taxon>Coleoptera</taxon>
        <taxon>Polyphaga</taxon>
        <taxon>Cucujiformia</taxon>
        <taxon>Curculionidae</taxon>
        <taxon>Ceutorhynchinae</taxon>
        <taxon>Ceutorhynchus</taxon>
    </lineage>
</organism>
<feature type="domain" description="Myb-like" evidence="2">
    <location>
        <begin position="103"/>
        <end position="168"/>
    </location>
</feature>
<proteinExistence type="predicted"/>
<evidence type="ECO:0000259" key="2">
    <source>
        <dbReference type="PROSITE" id="PS50090"/>
    </source>
</evidence>
<dbReference type="Gene3D" id="1.10.10.60">
    <property type="entry name" value="Homeodomain-like"/>
    <property type="match status" value="1"/>
</dbReference>
<dbReference type="PANTHER" id="PTHR47595">
    <property type="entry name" value="HEAT SHOCK 70 KDA PROTEIN 14"/>
    <property type="match status" value="1"/>
</dbReference>
<dbReference type="PROSITE" id="PS50090">
    <property type="entry name" value="MYB_LIKE"/>
    <property type="match status" value="1"/>
</dbReference>
<evidence type="ECO:0000256" key="1">
    <source>
        <dbReference type="SAM" id="MobiDB-lite"/>
    </source>
</evidence>
<dbReference type="EMBL" id="OU892285">
    <property type="protein sequence ID" value="CAG9773518.1"/>
    <property type="molecule type" value="Genomic_DNA"/>
</dbReference>
<dbReference type="InterPro" id="IPR044822">
    <property type="entry name" value="Myb_DNA-bind_4"/>
</dbReference>
<dbReference type="Proteomes" id="UP001152799">
    <property type="component" value="Chromosome 14"/>
</dbReference>
<dbReference type="PANTHER" id="PTHR47595:SF1">
    <property type="entry name" value="MYB_SANT-LIKE DNA-BINDING DOMAIN-CONTAINING PROTEIN"/>
    <property type="match status" value="1"/>
</dbReference>
<dbReference type="EMBL" id="OU892290">
    <property type="protein sequence ID" value="CAG9763599.1"/>
    <property type="molecule type" value="Genomic_DNA"/>
</dbReference>
<dbReference type="EMBL" id="OU892290">
    <property type="protein sequence ID" value="CAG9763583.1"/>
    <property type="molecule type" value="Genomic_DNA"/>
</dbReference>